<dbReference type="SUPFAM" id="SSF56935">
    <property type="entry name" value="Porins"/>
    <property type="match status" value="1"/>
</dbReference>
<dbReference type="InterPro" id="IPR023614">
    <property type="entry name" value="Porin_dom_sf"/>
</dbReference>
<organism evidence="2 3">
    <name type="scientific">Eiseniibacteriota bacterium</name>
    <dbReference type="NCBI Taxonomy" id="2212470"/>
    <lineage>
        <taxon>Bacteria</taxon>
        <taxon>Candidatus Eiseniibacteriota</taxon>
    </lineage>
</organism>
<comment type="caution">
    <text evidence="2">The sequence shown here is derived from an EMBL/GenBank/DDBJ whole genome shotgun (WGS) entry which is preliminary data.</text>
</comment>
<proteinExistence type="predicted"/>
<evidence type="ECO:0008006" key="4">
    <source>
        <dbReference type="Google" id="ProtNLM"/>
    </source>
</evidence>
<evidence type="ECO:0000313" key="2">
    <source>
        <dbReference type="EMBL" id="NOT34662.1"/>
    </source>
</evidence>
<feature type="chain" id="PRO_5032499769" description="Porin" evidence="1">
    <location>
        <begin position="27"/>
        <end position="450"/>
    </location>
</feature>
<gene>
    <name evidence="2" type="ORF">HOP12_10905</name>
</gene>
<dbReference type="EMBL" id="JABFRW010000136">
    <property type="protein sequence ID" value="NOT34662.1"/>
    <property type="molecule type" value="Genomic_DNA"/>
</dbReference>
<keyword evidence="1" id="KW-0732">Signal</keyword>
<protein>
    <recommendedName>
        <fullName evidence="4">Porin</fullName>
    </recommendedName>
</protein>
<dbReference type="Gene3D" id="2.40.160.10">
    <property type="entry name" value="Porin"/>
    <property type="match status" value="1"/>
</dbReference>
<name>A0A849SH04_UNCEI</name>
<dbReference type="Proteomes" id="UP000580839">
    <property type="component" value="Unassembled WGS sequence"/>
</dbReference>
<feature type="signal peptide" evidence="1">
    <location>
        <begin position="1"/>
        <end position="26"/>
    </location>
</feature>
<accession>A0A849SH04</accession>
<reference evidence="2 3" key="1">
    <citation type="submission" date="2020-04" db="EMBL/GenBank/DDBJ databases">
        <title>Metagenomic profiling of ammonia- and methane-oxidizing microorganisms in a Dutch drinking water treatment plant.</title>
        <authorList>
            <person name="Poghosyan L."/>
            <person name="Leucker S."/>
        </authorList>
    </citation>
    <scope>NUCLEOTIDE SEQUENCE [LARGE SCALE GENOMIC DNA]</scope>
    <source>
        <strain evidence="2">S-RSF-IL-03</strain>
    </source>
</reference>
<evidence type="ECO:0000256" key="1">
    <source>
        <dbReference type="SAM" id="SignalP"/>
    </source>
</evidence>
<dbReference type="AlphaFoldDB" id="A0A849SH04"/>
<sequence length="450" mass="48936">MRRALGVARGVAVALALLAGAPSARAQEDPVEVLERKVAALEAKVTALESRAHDDTTARPQSRWLAPAAGRVYAVRSGVTIGGYGQALYENFDRLRENEQLAHRLDRVSLLRHGLYVGYRFDDQLLINTAVAFEHGGVRNRADVEGLTDLATAEVLGVATLSGEVVIDFAYVEWSASPRFGLRGGLLLAPLGLTNEWHDPTVVLGAYRPEVELRILPTPWSTLGLAAFGAFDSGLEWRVHVTEGLDADGFSAADGFRGGRQHGSNAILTQPGLSARLDWHTPIGLMIGGAAYTGDSWQQFQPPGVTLEPRVTLYEGHLRWSGHGLELRALHAQGTLADASELSDELALVSTNRLGESFLGSYVEGAFDVLTRIAPGSRWSVSPFARWEHYDTQNDVPGGAENPAFERTVFTGGLALRPHPSVMLEADRQWRRDEATAAISQWNLSLGYRF</sequence>
<evidence type="ECO:0000313" key="3">
    <source>
        <dbReference type="Proteomes" id="UP000580839"/>
    </source>
</evidence>